<evidence type="ECO:0000256" key="1">
    <source>
        <dbReference type="ARBA" id="ARBA00023172"/>
    </source>
</evidence>
<accession>A0A9D2F3Z5</accession>
<dbReference type="Proteomes" id="UP000824031">
    <property type="component" value="Unassembled WGS sequence"/>
</dbReference>
<evidence type="ECO:0000256" key="2">
    <source>
        <dbReference type="SAM" id="MobiDB-lite"/>
    </source>
</evidence>
<dbReference type="SUPFAM" id="SSF56349">
    <property type="entry name" value="DNA breaking-rejoining enzymes"/>
    <property type="match status" value="1"/>
</dbReference>
<dbReference type="GO" id="GO:0006310">
    <property type="term" value="P:DNA recombination"/>
    <property type="evidence" value="ECO:0007669"/>
    <property type="project" value="UniProtKB-KW"/>
</dbReference>
<protein>
    <recommendedName>
        <fullName evidence="5">Integrase</fullName>
    </recommendedName>
</protein>
<keyword evidence="1" id="KW-0233">DNA recombination</keyword>
<evidence type="ECO:0000313" key="4">
    <source>
        <dbReference type="Proteomes" id="UP000824031"/>
    </source>
</evidence>
<dbReference type="AlphaFoldDB" id="A0A9D2F3Z5"/>
<dbReference type="InterPro" id="IPR013762">
    <property type="entry name" value="Integrase-like_cat_sf"/>
</dbReference>
<organism evidence="3 4">
    <name type="scientific">Candidatus Gemmiger excrementavium</name>
    <dbReference type="NCBI Taxonomy" id="2838608"/>
    <lineage>
        <taxon>Bacteria</taxon>
        <taxon>Bacillati</taxon>
        <taxon>Bacillota</taxon>
        <taxon>Clostridia</taxon>
        <taxon>Eubacteriales</taxon>
        <taxon>Gemmiger</taxon>
    </lineage>
</organism>
<reference evidence="3" key="1">
    <citation type="journal article" date="2021" name="PeerJ">
        <title>Extensive microbial diversity within the chicken gut microbiome revealed by metagenomics and culture.</title>
        <authorList>
            <person name="Gilroy R."/>
            <person name="Ravi A."/>
            <person name="Getino M."/>
            <person name="Pursley I."/>
            <person name="Horton D.L."/>
            <person name="Alikhan N.F."/>
            <person name="Baker D."/>
            <person name="Gharbi K."/>
            <person name="Hall N."/>
            <person name="Watson M."/>
            <person name="Adriaenssens E.M."/>
            <person name="Foster-Nyarko E."/>
            <person name="Jarju S."/>
            <person name="Secka A."/>
            <person name="Antonio M."/>
            <person name="Oren A."/>
            <person name="Chaudhuri R.R."/>
            <person name="La Ragione R."/>
            <person name="Hildebrand F."/>
            <person name="Pallen M.J."/>
        </authorList>
    </citation>
    <scope>NUCLEOTIDE SEQUENCE</scope>
    <source>
        <strain evidence="3">3436</strain>
    </source>
</reference>
<comment type="caution">
    <text evidence="3">The sequence shown here is derived from an EMBL/GenBank/DDBJ whole genome shotgun (WGS) entry which is preliminary data.</text>
</comment>
<gene>
    <name evidence="3" type="ORF">H9810_07465</name>
</gene>
<sequence length="370" mass="43097">MKTFPGDTVQRSAEGAYTLLEATGEFQRYLAREIGKDRKNPANTKDTLDRDLLDKYLSFYGDRPLCRIDKGVRKTVEQELAAQDPRFTKHQMQRCRHRLELMQWYAADHGWMNMPKRRGRKRYDAQGQKRSKLGNQSLSHEEFSRLLEQAKQNALQNGLAVGVLLVLLEGFSPEEACSLQYGDYVRLPGSAYYSLRVLRPYLEKADNVLQFGKEKVYPYRLRYVPVCQPLQEILQRRAEWAREKGGRSFLKMPIVCSKAEWKTACRPEELQRYSKSLLKQAGFAAGTYKKTDEKSDHQEEKTIGATVRVLHRTFDEMVKGWLRAGEKDHLQGWAPKTVMDKVYRDYQSVWYQECIGRKLDEAIRCYQKGA</sequence>
<dbReference type="Gene3D" id="1.10.443.10">
    <property type="entry name" value="Intergrase catalytic core"/>
    <property type="match status" value="1"/>
</dbReference>
<dbReference type="InterPro" id="IPR011010">
    <property type="entry name" value="DNA_brk_join_enz"/>
</dbReference>
<dbReference type="GO" id="GO:0015074">
    <property type="term" value="P:DNA integration"/>
    <property type="evidence" value="ECO:0007669"/>
    <property type="project" value="InterPro"/>
</dbReference>
<reference evidence="3" key="2">
    <citation type="submission" date="2021-04" db="EMBL/GenBank/DDBJ databases">
        <authorList>
            <person name="Gilroy R."/>
        </authorList>
    </citation>
    <scope>NUCLEOTIDE SEQUENCE</scope>
    <source>
        <strain evidence="3">3436</strain>
    </source>
</reference>
<evidence type="ECO:0008006" key="5">
    <source>
        <dbReference type="Google" id="ProtNLM"/>
    </source>
</evidence>
<evidence type="ECO:0000313" key="3">
    <source>
        <dbReference type="EMBL" id="HIZ48536.1"/>
    </source>
</evidence>
<feature type="region of interest" description="Disordered" evidence="2">
    <location>
        <begin position="117"/>
        <end position="136"/>
    </location>
</feature>
<dbReference type="EMBL" id="DXBO01000111">
    <property type="protein sequence ID" value="HIZ48536.1"/>
    <property type="molecule type" value="Genomic_DNA"/>
</dbReference>
<proteinExistence type="predicted"/>
<dbReference type="GO" id="GO:0003677">
    <property type="term" value="F:DNA binding"/>
    <property type="evidence" value="ECO:0007669"/>
    <property type="project" value="InterPro"/>
</dbReference>
<name>A0A9D2F3Z5_9FIRM</name>